<keyword evidence="1" id="KW-0175">Coiled coil</keyword>
<evidence type="ECO:0000313" key="4">
    <source>
        <dbReference type="Proteomes" id="UP001551584"/>
    </source>
</evidence>
<keyword evidence="4" id="KW-1185">Reference proteome</keyword>
<feature type="transmembrane region" description="Helical" evidence="2">
    <location>
        <begin position="52"/>
        <end position="76"/>
    </location>
</feature>
<keyword evidence="2" id="KW-0472">Membrane</keyword>
<accession>A0ABV3EJC8</accession>
<reference evidence="3 4" key="1">
    <citation type="submission" date="2024-06" db="EMBL/GenBank/DDBJ databases">
        <title>The Natural Products Discovery Center: Release of the First 8490 Sequenced Strains for Exploring Actinobacteria Biosynthetic Diversity.</title>
        <authorList>
            <person name="Kalkreuter E."/>
            <person name="Kautsar S.A."/>
            <person name="Yang D."/>
            <person name="Bader C.D."/>
            <person name="Teijaro C.N."/>
            <person name="Fluegel L."/>
            <person name="Davis C.M."/>
            <person name="Simpson J.R."/>
            <person name="Lauterbach L."/>
            <person name="Steele A.D."/>
            <person name="Gui C."/>
            <person name="Meng S."/>
            <person name="Li G."/>
            <person name="Viehrig K."/>
            <person name="Ye F."/>
            <person name="Su P."/>
            <person name="Kiefer A.F."/>
            <person name="Nichols A."/>
            <person name="Cepeda A.J."/>
            <person name="Yan W."/>
            <person name="Fan B."/>
            <person name="Jiang Y."/>
            <person name="Adhikari A."/>
            <person name="Zheng C.-J."/>
            <person name="Schuster L."/>
            <person name="Cowan T.M."/>
            <person name="Smanski M.J."/>
            <person name="Chevrette M.G."/>
            <person name="De Carvalho L.P.S."/>
            <person name="Shen B."/>
        </authorList>
    </citation>
    <scope>NUCLEOTIDE SEQUENCE [LARGE SCALE GENOMIC DNA]</scope>
    <source>
        <strain evidence="3 4">NPDC048117</strain>
    </source>
</reference>
<dbReference type="RefSeq" id="WP_359268368.1">
    <property type="nucleotide sequence ID" value="NZ_JBEZNA010000004.1"/>
</dbReference>
<organism evidence="3 4">
    <name type="scientific">Streptomyces chilikensis</name>
    <dbReference type="NCBI Taxonomy" id="1194079"/>
    <lineage>
        <taxon>Bacteria</taxon>
        <taxon>Bacillati</taxon>
        <taxon>Actinomycetota</taxon>
        <taxon>Actinomycetes</taxon>
        <taxon>Kitasatosporales</taxon>
        <taxon>Streptomycetaceae</taxon>
        <taxon>Streptomyces</taxon>
    </lineage>
</organism>
<evidence type="ECO:0000313" key="3">
    <source>
        <dbReference type="EMBL" id="MEU9576266.1"/>
    </source>
</evidence>
<keyword evidence="2" id="KW-0812">Transmembrane</keyword>
<feature type="coiled-coil region" evidence="1">
    <location>
        <begin position="4"/>
        <end position="38"/>
    </location>
</feature>
<comment type="caution">
    <text evidence="3">The sequence shown here is derived from an EMBL/GenBank/DDBJ whole genome shotgun (WGS) entry which is preliminary data.</text>
</comment>
<protein>
    <recommendedName>
        <fullName evidence="5">Lipoprotein</fullName>
    </recommendedName>
</protein>
<evidence type="ECO:0000256" key="2">
    <source>
        <dbReference type="SAM" id="Phobius"/>
    </source>
</evidence>
<name>A0ABV3EJC8_9ACTN</name>
<dbReference type="EMBL" id="JBEZNA010000004">
    <property type="protein sequence ID" value="MEU9576266.1"/>
    <property type="molecule type" value="Genomic_DNA"/>
</dbReference>
<gene>
    <name evidence="3" type="ORF">AB0D95_03080</name>
</gene>
<evidence type="ECO:0000256" key="1">
    <source>
        <dbReference type="SAM" id="Coils"/>
    </source>
</evidence>
<proteinExistence type="predicted"/>
<dbReference type="Proteomes" id="UP001551584">
    <property type="component" value="Unassembled WGS sequence"/>
</dbReference>
<keyword evidence="2" id="KW-1133">Transmembrane helix</keyword>
<sequence length="236" mass="25676">MRVARRRDERREELRTEEARLQAEDARLQAEGARLESERRNLGRTRTRAESWALIVAALAGAAGLSVTAWGTYWAAQVAEDQLAQSKEQDEDKQKDQASKVTFWKERMKAGDGDTLVIANRSLDPVSYVRVHVTVRYWKGEDLTASVVAAGSSSALPPCSALRVTSAGLMRSFGKRAVGSAAVDVNAFEFYDSKGKVWQRTDDGVLRAGEGWPVSASPPLVAAPAIPLKGECASGQ</sequence>
<evidence type="ECO:0008006" key="5">
    <source>
        <dbReference type="Google" id="ProtNLM"/>
    </source>
</evidence>